<organism evidence="1 2">
    <name type="scientific">Prosthecochloris aestuarii (strain DSM 271 / SK 413)</name>
    <dbReference type="NCBI Taxonomy" id="290512"/>
    <lineage>
        <taxon>Bacteria</taxon>
        <taxon>Pseudomonadati</taxon>
        <taxon>Chlorobiota</taxon>
        <taxon>Chlorobiia</taxon>
        <taxon>Chlorobiales</taxon>
        <taxon>Chlorobiaceae</taxon>
        <taxon>Prosthecochloris</taxon>
    </lineage>
</organism>
<dbReference type="Proteomes" id="UP000002725">
    <property type="component" value="Chromosome"/>
</dbReference>
<dbReference type="HOGENOM" id="CLU_3397927_0_0_10"/>
<sequence>MCGVKRESQTGSQAGNMLVIISRDVEIVKEY</sequence>
<dbReference type="KEGG" id="paa:Paes_2152"/>
<keyword evidence="2" id="KW-1185">Reference proteome</keyword>
<accession>B4S5V8</accession>
<dbReference type="AlphaFoldDB" id="B4S5V8"/>
<dbReference type="STRING" id="290512.Paes_2152"/>
<dbReference type="EMBL" id="CP001108">
    <property type="protein sequence ID" value="ACF47155.1"/>
    <property type="molecule type" value="Genomic_DNA"/>
</dbReference>
<protein>
    <submittedName>
        <fullName evidence="1">Uncharacterized protein</fullName>
    </submittedName>
</protein>
<evidence type="ECO:0000313" key="2">
    <source>
        <dbReference type="Proteomes" id="UP000002725"/>
    </source>
</evidence>
<reference evidence="1" key="1">
    <citation type="submission" date="2008-06" db="EMBL/GenBank/DDBJ databases">
        <title>Complete sequence of chromosome of Prosthecochloris aestuarii DSM 271.</title>
        <authorList>
            <consortium name="US DOE Joint Genome Institute"/>
            <person name="Lucas S."/>
            <person name="Copeland A."/>
            <person name="Lapidus A."/>
            <person name="Glavina del Rio T."/>
            <person name="Dalin E."/>
            <person name="Tice H."/>
            <person name="Bruce D."/>
            <person name="Goodwin L."/>
            <person name="Pitluck S."/>
            <person name="Schmutz J."/>
            <person name="Larimer F."/>
            <person name="Land M."/>
            <person name="Hauser L."/>
            <person name="Kyrpides N."/>
            <person name="Anderson I."/>
            <person name="Liu Z."/>
            <person name="Li T."/>
            <person name="Zhao F."/>
            <person name="Overmann J."/>
            <person name="Bryant D.A."/>
            <person name="Richardson P."/>
        </authorList>
    </citation>
    <scope>NUCLEOTIDE SEQUENCE [LARGE SCALE GENOMIC DNA]</scope>
    <source>
        <strain evidence="1">DSM 271</strain>
    </source>
</reference>
<gene>
    <name evidence="1" type="ordered locus">Paes_2152</name>
</gene>
<name>B4S5V8_PROA2</name>
<evidence type="ECO:0000313" key="1">
    <source>
        <dbReference type="EMBL" id="ACF47155.1"/>
    </source>
</evidence>
<proteinExistence type="predicted"/>